<dbReference type="GO" id="GO:0006284">
    <property type="term" value="P:base-excision repair"/>
    <property type="evidence" value="ECO:0007669"/>
    <property type="project" value="InterPro"/>
</dbReference>
<evidence type="ECO:0000256" key="6">
    <source>
        <dbReference type="ARBA" id="ARBA00022771"/>
    </source>
</evidence>
<evidence type="ECO:0000259" key="17">
    <source>
        <dbReference type="PROSITE" id="PS51068"/>
    </source>
</evidence>
<name>K9GLH5_9PROT</name>
<evidence type="ECO:0000256" key="5">
    <source>
        <dbReference type="ARBA" id="ARBA00022763"/>
    </source>
</evidence>
<feature type="active site" description="Proton donor; for beta-elimination activity" evidence="15">
    <location>
        <position position="58"/>
    </location>
</feature>
<dbReference type="InterPro" id="IPR015886">
    <property type="entry name" value="H2TH_FPG"/>
</dbReference>
<dbReference type="CDD" id="cd08966">
    <property type="entry name" value="EcFpg-like_N"/>
    <property type="match status" value="1"/>
</dbReference>
<keyword evidence="19" id="KW-1185">Reference proteome</keyword>
<keyword evidence="12 15" id="KW-0511">Multifunctional enzyme</keyword>
<keyword evidence="5 15" id="KW-0227">DNA damage</keyword>
<evidence type="ECO:0000256" key="3">
    <source>
        <dbReference type="ARBA" id="ARBA00011245"/>
    </source>
</evidence>
<keyword evidence="11 15" id="KW-0456">Lyase</keyword>
<evidence type="ECO:0000313" key="18">
    <source>
        <dbReference type="EMBL" id="EKV26860.1"/>
    </source>
</evidence>
<dbReference type="PROSITE" id="PS51066">
    <property type="entry name" value="ZF_FPG_2"/>
    <property type="match status" value="1"/>
</dbReference>
<dbReference type="InterPro" id="IPR010979">
    <property type="entry name" value="Ribosomal_uS13-like_H2TH"/>
</dbReference>
<dbReference type="InterPro" id="IPR012319">
    <property type="entry name" value="FPG_cat"/>
</dbReference>
<feature type="domain" description="Formamidopyrimidine-DNA glycosylase catalytic" evidence="17">
    <location>
        <begin position="2"/>
        <end position="117"/>
    </location>
</feature>
<dbReference type="EC" id="3.2.2.23" evidence="15"/>
<comment type="subunit">
    <text evidence="3 15">Monomer.</text>
</comment>
<evidence type="ECO:0000256" key="1">
    <source>
        <dbReference type="ARBA" id="ARBA00001668"/>
    </source>
</evidence>
<proteinExistence type="inferred from homology"/>
<evidence type="ECO:0000256" key="2">
    <source>
        <dbReference type="ARBA" id="ARBA00009409"/>
    </source>
</evidence>
<dbReference type="HAMAP" id="MF_00103">
    <property type="entry name" value="Fapy_DNA_glycosyl"/>
    <property type="match status" value="1"/>
</dbReference>
<dbReference type="InterPro" id="IPR035937">
    <property type="entry name" value="FPG_N"/>
</dbReference>
<evidence type="ECO:0000256" key="10">
    <source>
        <dbReference type="ARBA" id="ARBA00023204"/>
    </source>
</evidence>
<keyword evidence="9 15" id="KW-0238">DNA-binding</keyword>
<dbReference type="eggNOG" id="COG0266">
    <property type="taxonomic scope" value="Bacteria"/>
</dbReference>
<dbReference type="Pfam" id="PF01149">
    <property type="entry name" value="Fapy_DNA_glyco"/>
    <property type="match status" value="1"/>
</dbReference>
<feature type="binding site" evidence="15">
    <location>
        <position position="95"/>
    </location>
    <ligand>
        <name>DNA</name>
        <dbReference type="ChEBI" id="CHEBI:16991"/>
    </ligand>
</feature>
<evidence type="ECO:0000256" key="11">
    <source>
        <dbReference type="ARBA" id="ARBA00023239"/>
    </source>
</evidence>
<dbReference type="Pfam" id="PF06831">
    <property type="entry name" value="H2TH"/>
    <property type="match status" value="1"/>
</dbReference>
<dbReference type="SUPFAM" id="SSF57716">
    <property type="entry name" value="Glucocorticoid receptor-like (DNA-binding domain)"/>
    <property type="match status" value="1"/>
</dbReference>
<evidence type="ECO:0000256" key="14">
    <source>
        <dbReference type="ARBA" id="ARBA00044632"/>
    </source>
</evidence>
<keyword evidence="8 15" id="KW-0862">Zinc</keyword>
<feature type="domain" description="FPG-type" evidence="16">
    <location>
        <begin position="242"/>
        <end position="284"/>
    </location>
</feature>
<evidence type="ECO:0000259" key="16">
    <source>
        <dbReference type="PROSITE" id="PS51066"/>
    </source>
</evidence>
<feature type="active site" description="Proton donor" evidence="15">
    <location>
        <position position="3"/>
    </location>
</feature>
<dbReference type="InterPro" id="IPR020629">
    <property type="entry name" value="FPG_Glyclase"/>
</dbReference>
<feature type="active site" description="Schiff-base intermediate with DNA" evidence="15">
    <location>
        <position position="2"/>
    </location>
</feature>
<protein>
    <recommendedName>
        <fullName evidence="15">Formamidopyrimidine-DNA glycosylase</fullName>
        <shortName evidence="15">Fapy-DNA glycosylase</shortName>
        <ecNumber evidence="15">3.2.2.23</ecNumber>
    </recommendedName>
    <alternativeName>
        <fullName evidence="15">DNA-(apurinic or apyrimidinic site) lyase MutM</fullName>
        <shortName evidence="15">AP lyase MutM</shortName>
        <ecNumber evidence="15">4.2.99.18</ecNumber>
    </alternativeName>
</protein>
<dbReference type="FunFam" id="1.10.8.50:FF:000003">
    <property type="entry name" value="Formamidopyrimidine-DNA glycosylase"/>
    <property type="match status" value="1"/>
</dbReference>
<comment type="catalytic activity">
    <reaction evidence="14 15">
        <text>2'-deoxyribonucleotide-(2'-deoxyribose 5'-phosphate)-2'-deoxyribonucleotide-DNA = a 3'-end 2'-deoxyribonucleotide-(2,3-dehydro-2,3-deoxyribose 5'-phosphate)-DNA + a 5'-end 5'-phospho-2'-deoxyribonucleoside-DNA + H(+)</text>
        <dbReference type="Rhea" id="RHEA:66592"/>
        <dbReference type="Rhea" id="RHEA-COMP:13180"/>
        <dbReference type="Rhea" id="RHEA-COMP:16897"/>
        <dbReference type="Rhea" id="RHEA-COMP:17067"/>
        <dbReference type="ChEBI" id="CHEBI:15378"/>
        <dbReference type="ChEBI" id="CHEBI:136412"/>
        <dbReference type="ChEBI" id="CHEBI:157695"/>
        <dbReference type="ChEBI" id="CHEBI:167181"/>
        <dbReference type="EC" id="4.2.99.18"/>
    </reaction>
</comment>
<dbReference type="NCBIfam" id="NF002211">
    <property type="entry name" value="PRK01103.1"/>
    <property type="match status" value="1"/>
</dbReference>
<dbReference type="OrthoDB" id="9800855at2"/>
<dbReference type="GO" id="GO:0003684">
    <property type="term" value="F:damaged DNA binding"/>
    <property type="evidence" value="ECO:0007669"/>
    <property type="project" value="InterPro"/>
</dbReference>
<evidence type="ECO:0000313" key="19">
    <source>
        <dbReference type="Proteomes" id="UP000009881"/>
    </source>
</evidence>
<dbReference type="AlphaFoldDB" id="K9GLH5"/>
<dbReference type="SUPFAM" id="SSF46946">
    <property type="entry name" value="S13-like H2TH domain"/>
    <property type="match status" value="1"/>
</dbReference>
<dbReference type="NCBIfam" id="TIGR00577">
    <property type="entry name" value="fpg"/>
    <property type="match status" value="1"/>
</dbReference>
<dbReference type="RefSeq" id="WP_009542479.1">
    <property type="nucleotide sequence ID" value="NZ_ANHY01000022.1"/>
</dbReference>
<comment type="function">
    <text evidence="15">Involved in base excision repair of DNA damaged by oxidation or by mutagenic agents. Acts as DNA glycosylase that recognizes and removes damaged bases. Has a preference for oxidized purines, such as 7,8-dihydro-8-oxoguanine (8-oxoG). Has AP (apurinic/apyrimidinic) lyase activity and introduces nicks in the DNA strand. Cleaves the DNA backbone by beta-delta elimination to generate a single-strand break at the site of the removed base with both 3'- and 5'-phosphates.</text>
</comment>
<dbReference type="GO" id="GO:0140078">
    <property type="term" value="F:class I DNA-(apurinic or apyrimidinic site) endonuclease activity"/>
    <property type="evidence" value="ECO:0007669"/>
    <property type="project" value="UniProtKB-EC"/>
</dbReference>
<dbReference type="GO" id="GO:0008270">
    <property type="term" value="F:zinc ion binding"/>
    <property type="evidence" value="ECO:0007669"/>
    <property type="project" value="UniProtKB-UniRule"/>
</dbReference>
<keyword evidence="6 15" id="KW-0863">Zinc-finger</keyword>
<dbReference type="GO" id="GO:0034039">
    <property type="term" value="F:8-oxo-7,8-dihydroguanine DNA N-glycosylase activity"/>
    <property type="evidence" value="ECO:0007669"/>
    <property type="project" value="TreeGrafter"/>
</dbReference>
<comment type="similarity">
    <text evidence="2 15">Belongs to the FPG family.</text>
</comment>
<keyword evidence="10 15" id="KW-0234">DNA repair</keyword>
<dbReference type="Gene3D" id="1.10.8.50">
    <property type="match status" value="1"/>
</dbReference>
<dbReference type="PATRIC" id="fig|1238182.3.peg.4037"/>
<sequence length="284" mass="30552">MPELPEVETVCRGLAAALEGRRLTGVEVRRPDLRIPFPPGFAAALQGRRVLRIRRRGKYFIWELDDGTALLGHLGMSGSMTIRAPGTNFPPPAPHDHVILTTDDGAQVSYHDPRRFGLMTLSTVAGVEDHPLLAAMGPEPLSDAFTPAVLAAALKGKQTPIKSALLDQGAVAGLGNIYVCEALFRARVSPRRLADNVGRRKVEALVPAIKSVLTEAIASGGSSLRDYRQATGELGYFQHTFAVYDREGQPCPGCDCGAAEGQANGIQRIVQAGRSTFFCAKRQR</sequence>
<dbReference type="Gene3D" id="3.20.190.10">
    <property type="entry name" value="MutM-like, N-terminal"/>
    <property type="match status" value="1"/>
</dbReference>
<feature type="binding site" evidence="15">
    <location>
        <position position="157"/>
    </location>
    <ligand>
        <name>DNA</name>
        <dbReference type="ChEBI" id="CHEBI:16991"/>
    </ligand>
</feature>
<dbReference type="SMART" id="SM00898">
    <property type="entry name" value="Fapy_DNA_glyco"/>
    <property type="match status" value="1"/>
</dbReference>
<evidence type="ECO:0000256" key="15">
    <source>
        <dbReference type="HAMAP-Rule" id="MF_00103"/>
    </source>
</evidence>
<evidence type="ECO:0000256" key="8">
    <source>
        <dbReference type="ARBA" id="ARBA00022833"/>
    </source>
</evidence>
<feature type="active site" description="Proton donor; for delta-elimination activity" evidence="15">
    <location>
        <position position="274"/>
    </location>
</feature>
<organism evidence="18 19">
    <name type="scientific">Caenispirillum salinarum AK4</name>
    <dbReference type="NCBI Taxonomy" id="1238182"/>
    <lineage>
        <taxon>Bacteria</taxon>
        <taxon>Pseudomonadati</taxon>
        <taxon>Pseudomonadota</taxon>
        <taxon>Alphaproteobacteria</taxon>
        <taxon>Rhodospirillales</taxon>
        <taxon>Novispirillaceae</taxon>
        <taxon>Caenispirillum</taxon>
    </lineage>
</organism>
<comment type="catalytic activity">
    <reaction evidence="1 15">
        <text>Hydrolysis of DNA containing ring-opened 7-methylguanine residues, releasing 2,6-diamino-4-hydroxy-5-(N-methyl)formamidopyrimidine.</text>
        <dbReference type="EC" id="3.2.2.23"/>
    </reaction>
</comment>
<evidence type="ECO:0000256" key="12">
    <source>
        <dbReference type="ARBA" id="ARBA00023268"/>
    </source>
</evidence>
<dbReference type="SUPFAM" id="SSF81624">
    <property type="entry name" value="N-terminal domain of MutM-like DNA repair proteins"/>
    <property type="match status" value="1"/>
</dbReference>
<accession>K9GLH5</accession>
<dbReference type="EC" id="4.2.99.18" evidence="15"/>
<dbReference type="Proteomes" id="UP000009881">
    <property type="component" value="Unassembled WGS sequence"/>
</dbReference>
<comment type="cofactor">
    <cofactor evidence="15">
        <name>Zn(2+)</name>
        <dbReference type="ChEBI" id="CHEBI:29105"/>
    </cofactor>
    <text evidence="15">Binds 1 zinc ion per subunit.</text>
</comment>
<dbReference type="EMBL" id="ANHY01000022">
    <property type="protein sequence ID" value="EKV26860.1"/>
    <property type="molecule type" value="Genomic_DNA"/>
</dbReference>
<keyword evidence="7 15" id="KW-0378">Hydrolase</keyword>
<comment type="caution">
    <text evidence="18">The sequence shown here is derived from an EMBL/GenBank/DDBJ whole genome shotgun (WGS) entry which is preliminary data.</text>
</comment>
<evidence type="ECO:0000256" key="4">
    <source>
        <dbReference type="ARBA" id="ARBA00022723"/>
    </source>
</evidence>
<dbReference type="SMART" id="SM01232">
    <property type="entry name" value="H2TH"/>
    <property type="match status" value="1"/>
</dbReference>
<dbReference type="STRING" id="1238182.C882_2083"/>
<keyword evidence="13 15" id="KW-0326">Glycosidase</keyword>
<evidence type="ECO:0000256" key="13">
    <source>
        <dbReference type="ARBA" id="ARBA00023295"/>
    </source>
</evidence>
<evidence type="ECO:0000256" key="9">
    <source>
        <dbReference type="ARBA" id="ARBA00023125"/>
    </source>
</evidence>
<gene>
    <name evidence="15" type="primary">mutM</name>
    <name evidence="15" type="synonym">fpg</name>
    <name evidence="18" type="ORF">C882_2083</name>
</gene>
<dbReference type="PROSITE" id="PS51068">
    <property type="entry name" value="FPG_CAT"/>
    <property type="match status" value="1"/>
</dbReference>
<dbReference type="PANTHER" id="PTHR22993">
    <property type="entry name" value="FORMAMIDOPYRIMIDINE-DNA GLYCOSYLASE"/>
    <property type="match status" value="1"/>
</dbReference>
<keyword evidence="4 15" id="KW-0479">Metal-binding</keyword>
<reference evidence="18 19" key="1">
    <citation type="journal article" date="2013" name="Genome Announc.">
        <title>Draft Genome Sequence of an Alphaproteobacterium, Caenispirillum salinarum AK4(T), Isolated from a Solar Saltern.</title>
        <authorList>
            <person name="Khatri I."/>
            <person name="Singh A."/>
            <person name="Korpole S."/>
            <person name="Pinnaka A.K."/>
            <person name="Subramanian S."/>
        </authorList>
    </citation>
    <scope>NUCLEOTIDE SEQUENCE [LARGE SCALE GENOMIC DNA]</scope>
    <source>
        <strain evidence="18 19">AK4</strain>
    </source>
</reference>
<dbReference type="PANTHER" id="PTHR22993:SF9">
    <property type="entry name" value="FORMAMIDOPYRIMIDINE-DNA GLYCOSYLASE"/>
    <property type="match status" value="1"/>
</dbReference>
<evidence type="ECO:0000256" key="7">
    <source>
        <dbReference type="ARBA" id="ARBA00022801"/>
    </source>
</evidence>
<dbReference type="InterPro" id="IPR000214">
    <property type="entry name" value="Znf_DNA_glyclase/AP_lyase"/>
</dbReference>
<feature type="binding site" evidence="15">
    <location>
        <position position="114"/>
    </location>
    <ligand>
        <name>DNA</name>
        <dbReference type="ChEBI" id="CHEBI:16991"/>
    </ligand>
</feature>